<evidence type="ECO:0000313" key="3">
    <source>
        <dbReference type="Proteomes" id="UP000247591"/>
    </source>
</evidence>
<keyword evidence="3" id="KW-1185">Reference proteome</keyword>
<feature type="domain" description="NIPSNAP" evidence="1">
    <location>
        <begin position="3"/>
        <end position="100"/>
    </location>
</feature>
<dbReference type="InterPro" id="IPR011008">
    <property type="entry name" value="Dimeric_a/b-barrel"/>
</dbReference>
<dbReference type="Proteomes" id="UP000247591">
    <property type="component" value="Unassembled WGS sequence"/>
</dbReference>
<organism evidence="2 3">
    <name type="scientific">Williamsia limnetica</name>
    <dbReference type="NCBI Taxonomy" id="882452"/>
    <lineage>
        <taxon>Bacteria</taxon>
        <taxon>Bacillati</taxon>
        <taxon>Actinomycetota</taxon>
        <taxon>Actinomycetes</taxon>
        <taxon>Mycobacteriales</taxon>
        <taxon>Nocardiaceae</taxon>
        <taxon>Williamsia</taxon>
    </lineage>
</organism>
<dbReference type="OrthoDB" id="9809695at2"/>
<dbReference type="Pfam" id="PF07978">
    <property type="entry name" value="NIPSNAP"/>
    <property type="match status" value="1"/>
</dbReference>
<proteinExistence type="predicted"/>
<gene>
    <name evidence="2" type="ORF">DFR67_13513</name>
</gene>
<evidence type="ECO:0000313" key="2">
    <source>
        <dbReference type="EMBL" id="PYE11679.1"/>
    </source>
</evidence>
<reference evidence="2 3" key="1">
    <citation type="submission" date="2018-06" db="EMBL/GenBank/DDBJ databases">
        <title>Genomic Encyclopedia of Type Strains, Phase IV (KMG-IV): sequencing the most valuable type-strain genomes for metagenomic binning, comparative biology and taxonomic classification.</title>
        <authorList>
            <person name="Goeker M."/>
        </authorList>
    </citation>
    <scope>NUCLEOTIDE SEQUENCE [LARGE SCALE GENOMIC DNA]</scope>
    <source>
        <strain evidence="2 3">DSM 45521</strain>
    </source>
</reference>
<name>A0A318R9R6_WILLI</name>
<dbReference type="EMBL" id="QJSP01000035">
    <property type="protein sequence ID" value="PYE11679.1"/>
    <property type="molecule type" value="Genomic_DNA"/>
</dbReference>
<dbReference type="RefSeq" id="WP_084891973.1">
    <property type="nucleotide sequence ID" value="NZ_QJSP01000035.1"/>
</dbReference>
<dbReference type="Gene3D" id="3.30.70.100">
    <property type="match status" value="1"/>
</dbReference>
<protein>
    <submittedName>
        <fullName evidence="2">NIPSNAP protein</fullName>
    </submittedName>
</protein>
<dbReference type="SUPFAM" id="SSF54909">
    <property type="entry name" value="Dimeric alpha+beta barrel"/>
    <property type="match status" value="1"/>
</dbReference>
<comment type="caution">
    <text evidence="2">The sequence shown here is derived from an EMBL/GenBank/DDBJ whole genome shotgun (WGS) entry which is preliminary data.</text>
</comment>
<dbReference type="AlphaFoldDB" id="A0A318R9R6"/>
<dbReference type="InterPro" id="IPR012577">
    <property type="entry name" value="NIPSNAP"/>
</dbReference>
<evidence type="ECO:0000259" key="1">
    <source>
        <dbReference type="Pfam" id="PF07978"/>
    </source>
</evidence>
<sequence length="109" mass="12490">MIFEVREYVAVPGRLPAIIDLFNNHTAPTFIRYDMELVSAGRTLIGENSFGELVYTLRFADLAELESKWTQMLSDPDWQEAFADAERDGALIQRMRRRVIDDDPIEAAP</sequence>
<accession>A0A318R9R6</accession>